<evidence type="ECO:0000256" key="13">
    <source>
        <dbReference type="ARBA" id="ARBA00023329"/>
    </source>
</evidence>
<keyword evidence="9" id="KW-0256">Endoplasmic reticulum</keyword>
<evidence type="ECO:0000256" key="15">
    <source>
        <dbReference type="PROSITE-ProRule" id="PRU00221"/>
    </source>
</evidence>
<dbReference type="Gene3D" id="2.130.10.10">
    <property type="entry name" value="YVTN repeat-like/Quinoprotein amine dehydrogenase"/>
    <property type="match status" value="1"/>
</dbReference>
<evidence type="ECO:0000256" key="14">
    <source>
        <dbReference type="ARBA" id="ARBA00025471"/>
    </source>
</evidence>
<feature type="compositionally biased region" description="Pro residues" evidence="16">
    <location>
        <begin position="1083"/>
        <end position="1127"/>
    </location>
</feature>
<feature type="compositionally biased region" description="Pro residues" evidence="16">
    <location>
        <begin position="815"/>
        <end position="834"/>
    </location>
</feature>
<evidence type="ECO:0000256" key="4">
    <source>
        <dbReference type="ARBA" id="ARBA00013507"/>
    </source>
</evidence>
<dbReference type="Gene3D" id="1.25.40.1030">
    <property type="match status" value="1"/>
</dbReference>
<dbReference type="AlphaFoldDB" id="A0AA40C5E2"/>
<feature type="compositionally biased region" description="Pro residues" evidence="16">
    <location>
        <begin position="1053"/>
        <end position="1068"/>
    </location>
</feature>
<feature type="compositionally biased region" description="Low complexity" evidence="16">
    <location>
        <begin position="988"/>
        <end position="1000"/>
    </location>
</feature>
<dbReference type="InterPro" id="IPR024298">
    <property type="entry name" value="Sec16_Sec23-bd"/>
</dbReference>
<feature type="region of interest" description="Disordered" evidence="16">
    <location>
        <begin position="470"/>
        <end position="505"/>
    </location>
</feature>
<feature type="compositionally biased region" description="Pro residues" evidence="16">
    <location>
        <begin position="960"/>
        <end position="987"/>
    </location>
</feature>
<feature type="compositionally biased region" description="Polar residues" evidence="16">
    <location>
        <begin position="1014"/>
        <end position="1023"/>
    </location>
</feature>
<dbReference type="InterPro" id="IPR015943">
    <property type="entry name" value="WD40/YVTN_repeat-like_dom_sf"/>
</dbReference>
<evidence type="ECO:0000313" key="19">
    <source>
        <dbReference type="Proteomes" id="UP001175000"/>
    </source>
</evidence>
<feature type="repeat" description="WD" evidence="15">
    <location>
        <begin position="117"/>
        <end position="159"/>
    </location>
</feature>
<proteinExistence type="inferred from homology"/>
<keyword evidence="7 15" id="KW-0853">WD repeat</keyword>
<dbReference type="Proteomes" id="UP001175000">
    <property type="component" value="Unassembled WGS sequence"/>
</dbReference>
<feature type="repeat" description="WD" evidence="15">
    <location>
        <begin position="251"/>
        <end position="293"/>
    </location>
</feature>
<dbReference type="SMART" id="SM00320">
    <property type="entry name" value="WD40"/>
    <property type="match status" value="5"/>
</dbReference>
<dbReference type="PROSITE" id="PS50294">
    <property type="entry name" value="WD_REPEATS_REGION"/>
    <property type="match status" value="2"/>
</dbReference>
<dbReference type="PROSITE" id="PS50082">
    <property type="entry name" value="WD_REPEATS_2"/>
    <property type="match status" value="3"/>
</dbReference>
<dbReference type="Pfam" id="PF00400">
    <property type="entry name" value="WD40"/>
    <property type="match status" value="1"/>
</dbReference>
<reference evidence="18" key="1">
    <citation type="submission" date="2023-06" db="EMBL/GenBank/DDBJ databases">
        <title>Genome-scale phylogeny and comparative genomics of the fungal order Sordariales.</title>
        <authorList>
            <consortium name="Lawrence Berkeley National Laboratory"/>
            <person name="Hensen N."/>
            <person name="Bonometti L."/>
            <person name="Westerberg I."/>
            <person name="Brannstrom I.O."/>
            <person name="Guillou S."/>
            <person name="Cros-Aarteil S."/>
            <person name="Calhoun S."/>
            <person name="Haridas S."/>
            <person name="Kuo A."/>
            <person name="Mondo S."/>
            <person name="Pangilinan J."/>
            <person name="Riley R."/>
            <person name="Labutti K."/>
            <person name="Andreopoulos B."/>
            <person name="Lipzen A."/>
            <person name="Chen C."/>
            <person name="Yanf M."/>
            <person name="Daum C."/>
            <person name="Ng V."/>
            <person name="Clum A."/>
            <person name="Steindorff A."/>
            <person name="Ohm R."/>
            <person name="Martin F."/>
            <person name="Silar P."/>
            <person name="Natvig D."/>
            <person name="Lalanne C."/>
            <person name="Gautier V."/>
            <person name="Ament-Velasquez S.L."/>
            <person name="Kruys A."/>
            <person name="Hutchinson M.I."/>
            <person name="Powell A.J."/>
            <person name="Barry K."/>
            <person name="Miller A.N."/>
            <person name="Grigoriev I.V."/>
            <person name="Debuchy R."/>
            <person name="Gladieux P."/>
            <person name="Thoren M.H."/>
            <person name="Johannesson H."/>
        </authorList>
    </citation>
    <scope>NUCLEOTIDE SEQUENCE</scope>
    <source>
        <strain evidence="18">CBS 606.72</strain>
    </source>
</reference>
<sequence length="1245" mass="133090">MVRLREIPRTAAFAWSHGATPLVVTGTRSGAVDADFSDETKLELWDLNLDNVEQGLELQPVASVSTESRFYDIAWGAPSKEHPRGVIAGAMENGALELWDAEKLIAGEGEAALLSRTTKHTGPIKSLQFNPIRPQVLATAGSKGELYVWDVNDTSTAFRLGTAAAHDIECVAWNRKVSNILATGSAGGFVTVWDLKTKKASLTLNNNRKPVSAIAWDPNNSTNLLTATSDDNTPVILLWNLRNSQAPEKTLQGHDQGLLSLSWCQQDPGLLISCGKDNRILVWNPQTGERYGEFPEATNWTFSTRFNPVNPNISATASFDGKITIQTLQNTNPSAAPAAQNNLDDDDFFSKAPTQLQGATFSLARAPAWLERPVGVSFGYGGKLISFKLNDSAAGQKRSSTIVISNFSVDSDIGSATQKFEDALKSGDVASICESHAETAKTEEEKSEWQVMKTLTESDGRTKIVEYLGYSKEDAEETAEEEEASSPKETEDSSLKPNGDAPKKHKRVISMWGEGEDGDDFLADLAATKGAKTDNPFHLIGEGNTGLEDQITKAIILGNFEKAVNICMKAGRAADALILANCGGKGLLEKVQASYLQEKNGSPSYLRLISSVTTKNLWDVVYNADLNNWKETMVTLCTFADPTEFPDLCEALGDRIYESGDRKDASFCYLVGSKLEKVVGIWIAELEEAEKAGMKESEDDSTFSVHARSLQQFIEKVTVFRHVTKFADGEKNLTSGWKLASLYDKYTEYADIVAAHGQLAIAQKYLDLLPTKYPAAEVARNRVRLATQKATPQVSTGRATPSVRTSSRAPAPASYQPPQPIPSVGPAPPNPYQPAAPSLGPAQGSFGYPTGVPQYQPPAPAPNPYAPQGGQAYTPTPSIGGYGPPQPNFTSTGQPQGGPLRGTAPPPKPKDVGNWNDVPMVAKPPPRKTTPSVAALTAPFHGQTSVQSPPPTGPFQRSAPTPPPPPPKGSAPPPRNMASPVGPPPQNRPSSVSSNSTNNPYAPPPPVAGAGLTSPLNPQTIPRTASPYNPPPAGAPPSNRYAPSPAAQQQYAPAPPPQYGQAPPPLAPSPYAAAQAAPTPHQYAPPPPQMGRPPLGPPPSAGPPPSGPPPAIKPASAPPPRAAAPPPKARHPAGDRSHIPPHALPLVDILSRDMQRVAAKAPASFAPQVKDTQKRLGLLFDHLNNEELIKPETIDQLIQLAGAIQARDYDVASKIQLEIQRDKTEECGQWMVGVKRLISMSKATA</sequence>
<keyword evidence="10" id="KW-0931">ER-Golgi transport</keyword>
<evidence type="ECO:0000313" key="18">
    <source>
        <dbReference type="EMBL" id="KAK0626091.1"/>
    </source>
</evidence>
<evidence type="ECO:0000256" key="5">
    <source>
        <dbReference type="ARBA" id="ARBA00021236"/>
    </source>
</evidence>
<feature type="compositionally biased region" description="Low complexity" evidence="16">
    <location>
        <begin position="1069"/>
        <end position="1082"/>
    </location>
</feature>
<feature type="compositionally biased region" description="Polar residues" evidence="16">
    <location>
        <begin position="788"/>
        <end position="805"/>
    </location>
</feature>
<keyword evidence="6" id="KW-0813">Transport</keyword>
<evidence type="ECO:0000256" key="2">
    <source>
        <dbReference type="ARBA" id="ARBA00004397"/>
    </source>
</evidence>
<keyword evidence="19" id="KW-1185">Reference proteome</keyword>
<keyword evidence="12" id="KW-0472">Membrane</keyword>
<evidence type="ECO:0000259" key="17">
    <source>
        <dbReference type="Pfam" id="PF12931"/>
    </source>
</evidence>
<dbReference type="SUPFAM" id="SSF50978">
    <property type="entry name" value="WD40 repeat-like"/>
    <property type="match status" value="1"/>
</dbReference>
<protein>
    <recommendedName>
        <fullName evidence="5">Protein transport protein SEC31</fullName>
    </recommendedName>
    <alternativeName>
        <fullName evidence="4">Protein transport protein sec31</fullName>
    </alternativeName>
</protein>
<dbReference type="Pfam" id="PF12931">
    <property type="entry name" value="TPR_Sec16"/>
    <property type="match status" value="1"/>
</dbReference>
<evidence type="ECO:0000256" key="16">
    <source>
        <dbReference type="SAM" id="MobiDB-lite"/>
    </source>
</evidence>
<feature type="compositionally biased region" description="Pro residues" evidence="16">
    <location>
        <begin position="855"/>
        <end position="865"/>
    </location>
</feature>
<comment type="function">
    <text evidence="14">Component of the coat protein complex II (COPII) which promotes the formation of transport vesicles from the endoplasmic reticulum (ER). The coat has two main functions, the physical deformation of the endoplasmic reticulum membrane into vesicles and the selection of cargo molecules.</text>
</comment>
<dbReference type="GO" id="GO:0030127">
    <property type="term" value="C:COPII vesicle coat"/>
    <property type="evidence" value="ECO:0007669"/>
    <property type="project" value="TreeGrafter"/>
</dbReference>
<dbReference type="GO" id="GO:0005789">
    <property type="term" value="C:endoplasmic reticulum membrane"/>
    <property type="evidence" value="ECO:0007669"/>
    <property type="project" value="UniProtKB-SubCell"/>
</dbReference>
<organism evidence="18 19">
    <name type="scientific">Immersiella caudata</name>
    <dbReference type="NCBI Taxonomy" id="314043"/>
    <lineage>
        <taxon>Eukaryota</taxon>
        <taxon>Fungi</taxon>
        <taxon>Dikarya</taxon>
        <taxon>Ascomycota</taxon>
        <taxon>Pezizomycotina</taxon>
        <taxon>Sordariomycetes</taxon>
        <taxon>Sordariomycetidae</taxon>
        <taxon>Sordariales</taxon>
        <taxon>Lasiosphaeriaceae</taxon>
        <taxon>Immersiella</taxon>
    </lineage>
</organism>
<dbReference type="EMBL" id="JAULSU010000002">
    <property type="protein sequence ID" value="KAK0626091.1"/>
    <property type="molecule type" value="Genomic_DNA"/>
</dbReference>
<keyword evidence="11" id="KW-0653">Protein transport</keyword>
<dbReference type="PANTHER" id="PTHR13923">
    <property type="entry name" value="SEC31-RELATED PROTEIN"/>
    <property type="match status" value="1"/>
</dbReference>
<name>A0AA40C5E2_9PEZI</name>
<dbReference type="FunFam" id="2.130.10.10:FF:000193">
    <property type="entry name" value="Protein transport protein SEC31, putative"/>
    <property type="match status" value="1"/>
</dbReference>
<dbReference type="InterPro" id="IPR040251">
    <property type="entry name" value="SEC31-like"/>
</dbReference>
<dbReference type="GO" id="GO:0070971">
    <property type="term" value="C:endoplasmic reticulum exit site"/>
    <property type="evidence" value="ECO:0007669"/>
    <property type="project" value="TreeGrafter"/>
</dbReference>
<dbReference type="GO" id="GO:0005198">
    <property type="term" value="F:structural molecule activity"/>
    <property type="evidence" value="ECO:0007669"/>
    <property type="project" value="TreeGrafter"/>
</dbReference>
<dbReference type="GO" id="GO:0090110">
    <property type="term" value="P:COPII-coated vesicle cargo loading"/>
    <property type="evidence" value="ECO:0007669"/>
    <property type="project" value="TreeGrafter"/>
</dbReference>
<evidence type="ECO:0000256" key="6">
    <source>
        <dbReference type="ARBA" id="ARBA00022448"/>
    </source>
</evidence>
<evidence type="ECO:0000256" key="9">
    <source>
        <dbReference type="ARBA" id="ARBA00022824"/>
    </source>
</evidence>
<dbReference type="InterPro" id="IPR001680">
    <property type="entry name" value="WD40_rpt"/>
</dbReference>
<dbReference type="FunFam" id="1.20.940.10:FF:000007">
    <property type="entry name" value="Protein transport protein (SEC31), putative"/>
    <property type="match status" value="1"/>
</dbReference>
<evidence type="ECO:0000256" key="3">
    <source>
        <dbReference type="ARBA" id="ARBA00009358"/>
    </source>
</evidence>
<feature type="compositionally biased region" description="Basic and acidic residues" evidence="16">
    <location>
        <begin position="485"/>
        <end position="494"/>
    </location>
</feature>
<dbReference type="PANTHER" id="PTHR13923:SF11">
    <property type="entry name" value="SECRETORY 31, ISOFORM D"/>
    <property type="match status" value="1"/>
</dbReference>
<keyword evidence="13" id="KW-0968">Cytoplasmic vesicle</keyword>
<evidence type="ECO:0000256" key="7">
    <source>
        <dbReference type="ARBA" id="ARBA00022574"/>
    </source>
</evidence>
<feature type="repeat" description="WD" evidence="15">
    <location>
        <begin position="168"/>
        <end position="203"/>
    </location>
</feature>
<comment type="subcellular location">
    <subcellularLocation>
        <location evidence="1">Cytoplasmic vesicle</location>
        <location evidence="1">COPII-coated vesicle membrane</location>
        <topology evidence="1">Peripheral membrane protein</topology>
        <orientation evidence="1">Cytoplasmic side</orientation>
    </subcellularLocation>
    <subcellularLocation>
        <location evidence="2">Endoplasmic reticulum membrane</location>
        <topology evidence="2">Peripheral membrane protein</topology>
        <orientation evidence="2">Cytoplasmic side</orientation>
    </subcellularLocation>
</comment>
<dbReference type="InterPro" id="IPR036322">
    <property type="entry name" value="WD40_repeat_dom_sf"/>
</dbReference>
<comment type="caution">
    <text evidence="18">The sequence shown here is derived from an EMBL/GenBank/DDBJ whole genome shotgun (WGS) entry which is preliminary data.</text>
</comment>
<dbReference type="GO" id="GO:0015031">
    <property type="term" value="P:protein transport"/>
    <property type="evidence" value="ECO:0007669"/>
    <property type="project" value="UniProtKB-KW"/>
</dbReference>
<dbReference type="GO" id="GO:0007029">
    <property type="term" value="P:endoplasmic reticulum organization"/>
    <property type="evidence" value="ECO:0007669"/>
    <property type="project" value="TreeGrafter"/>
</dbReference>
<feature type="compositionally biased region" description="Acidic residues" evidence="16">
    <location>
        <begin position="474"/>
        <end position="484"/>
    </location>
</feature>
<gene>
    <name evidence="18" type="ORF">B0T14DRAFT_509130</name>
</gene>
<feature type="domain" description="Sec16 Sec23-binding" evidence="17">
    <location>
        <begin position="551"/>
        <end position="771"/>
    </location>
</feature>
<keyword evidence="8" id="KW-0677">Repeat</keyword>
<evidence type="ECO:0000256" key="11">
    <source>
        <dbReference type="ARBA" id="ARBA00022927"/>
    </source>
</evidence>
<evidence type="ECO:0000256" key="10">
    <source>
        <dbReference type="ARBA" id="ARBA00022892"/>
    </source>
</evidence>
<evidence type="ECO:0000256" key="1">
    <source>
        <dbReference type="ARBA" id="ARBA00004299"/>
    </source>
</evidence>
<evidence type="ECO:0000256" key="12">
    <source>
        <dbReference type="ARBA" id="ARBA00023136"/>
    </source>
</evidence>
<comment type="similarity">
    <text evidence="3">Belongs to the WD repeat SEC31 family.</text>
</comment>
<feature type="compositionally biased region" description="Low complexity" evidence="16">
    <location>
        <begin position="1036"/>
        <end position="1052"/>
    </location>
</feature>
<evidence type="ECO:0000256" key="8">
    <source>
        <dbReference type="ARBA" id="ARBA00022737"/>
    </source>
</evidence>
<feature type="region of interest" description="Disordered" evidence="16">
    <location>
        <begin position="787"/>
        <end position="1141"/>
    </location>
</feature>
<dbReference type="Gene3D" id="1.20.940.10">
    <property type="entry name" value="Functional domain of the splicing factor Prp18"/>
    <property type="match status" value="1"/>
</dbReference>
<accession>A0AA40C5E2</accession>